<evidence type="ECO:0000313" key="1">
    <source>
        <dbReference type="EMBL" id="CCA83645.1"/>
    </source>
</evidence>
<protein>
    <submittedName>
        <fullName evidence="1">Uncharacterized protein</fullName>
    </submittedName>
</protein>
<sequence length="45" mass="4999">MFCFEEELAVFNALTDPVDARAASAQAPCIAFEHVFKRQGNIALR</sequence>
<gene>
    <name evidence="1" type="ORF">BDB_mp70099</name>
</gene>
<name>G2ZX82_9RALS</name>
<dbReference type="AlphaFoldDB" id="G2ZX82"/>
<reference evidence="1" key="1">
    <citation type="journal article" date="2011" name="PLoS ONE">
        <title>Ralstonia syzygii, the Blood Disease Bacterium and some Asian R. solanacearum strains form a single genomic species despite divergent lifestyles.</title>
        <authorList>
            <person name="Remenant B."/>
            <person name="de Cambiaire J.C."/>
            <person name="Cellier G."/>
            <person name="Jacobs J.M."/>
            <person name="Mangenot S."/>
            <person name="Barbe V."/>
            <person name="Lajus A."/>
            <person name="Vallenet D."/>
            <person name="Medigue C."/>
            <person name="Fegan M."/>
            <person name="Allen C."/>
            <person name="Prior P."/>
        </authorList>
    </citation>
    <scope>NUCLEOTIDE SEQUENCE</scope>
    <source>
        <strain evidence="1">R229</strain>
    </source>
</reference>
<dbReference type="EMBL" id="FR854083">
    <property type="protein sequence ID" value="CCA83645.1"/>
    <property type="molecule type" value="Genomic_DNA"/>
</dbReference>
<proteinExistence type="predicted"/>
<organism evidence="1">
    <name type="scientific">blood disease bacterium R229</name>
    <dbReference type="NCBI Taxonomy" id="741978"/>
    <lineage>
        <taxon>Bacteria</taxon>
        <taxon>Pseudomonadati</taxon>
        <taxon>Pseudomonadota</taxon>
        <taxon>Betaproteobacteria</taxon>
        <taxon>Burkholderiales</taxon>
        <taxon>Burkholderiaceae</taxon>
        <taxon>Ralstonia</taxon>
        <taxon>Ralstonia solanacearum species complex</taxon>
    </lineage>
</organism>
<reference evidence="1" key="2">
    <citation type="submission" date="2011-04" db="EMBL/GenBank/DDBJ databases">
        <authorList>
            <person name="Genoscope - CEA"/>
        </authorList>
    </citation>
    <scope>NUCLEOTIDE SEQUENCE</scope>
    <source>
        <strain evidence="1">R229</strain>
    </source>
</reference>
<accession>G2ZX82</accession>